<feature type="compositionally biased region" description="Low complexity" evidence="1">
    <location>
        <begin position="53"/>
        <end position="66"/>
    </location>
</feature>
<evidence type="ECO:0000256" key="1">
    <source>
        <dbReference type="SAM" id="MobiDB-lite"/>
    </source>
</evidence>
<name>A0A4D8QGZ2_AZOBR</name>
<dbReference type="EMBL" id="CP032339">
    <property type="protein sequence ID" value="QCO10148.1"/>
    <property type="molecule type" value="Genomic_DNA"/>
</dbReference>
<reference evidence="2 3" key="1">
    <citation type="submission" date="2018-09" db="EMBL/GenBank/DDBJ databases">
        <title>Whole genome based analysis of evolution and adaptive divergence in Indian and Brazilian strains of Azospirillum brasilense.</title>
        <authorList>
            <person name="Singh C."/>
            <person name="Tripathi A.K."/>
        </authorList>
    </citation>
    <scope>NUCLEOTIDE SEQUENCE [LARGE SCALE GENOMIC DNA]</scope>
    <source>
        <strain evidence="2 3">MTCC4038</strain>
    </source>
</reference>
<protein>
    <submittedName>
        <fullName evidence="2">DUF1178 family protein</fullName>
    </submittedName>
</protein>
<feature type="region of interest" description="Disordered" evidence="1">
    <location>
        <begin position="50"/>
        <end position="94"/>
    </location>
</feature>
<accession>A0A4D8QGZ2</accession>
<dbReference type="Proteomes" id="UP000298774">
    <property type="component" value="Chromosome"/>
</dbReference>
<organism evidence="2 3">
    <name type="scientific">Azospirillum brasilense</name>
    <dbReference type="NCBI Taxonomy" id="192"/>
    <lineage>
        <taxon>Bacteria</taxon>
        <taxon>Pseudomonadati</taxon>
        <taxon>Pseudomonadota</taxon>
        <taxon>Alphaproteobacteria</taxon>
        <taxon>Rhodospirillales</taxon>
        <taxon>Azospirillaceae</taxon>
        <taxon>Azospirillum</taxon>
    </lineage>
</organism>
<evidence type="ECO:0000313" key="2">
    <source>
        <dbReference type="EMBL" id="QCO10148.1"/>
    </source>
</evidence>
<proteinExistence type="predicted"/>
<dbReference type="AlphaFoldDB" id="A0A4D8QGZ2"/>
<gene>
    <name evidence="2" type="ORF">D3868_07010</name>
</gene>
<sequence length="109" mass="12136">MILFVLKCTADHRFEAWFRNGDAYETQAAAKAIACPVCGDTHITKAPMARALPKAGAPGRKPPGTAAHRRRRPRWRAAAAGLRPLPRHRRRRPCRRNCASGSRLRLCAN</sequence>
<dbReference type="InterPro" id="IPR009562">
    <property type="entry name" value="DUF1178"/>
</dbReference>
<dbReference type="Pfam" id="PF06676">
    <property type="entry name" value="DUF1178"/>
    <property type="match status" value="1"/>
</dbReference>
<evidence type="ECO:0000313" key="3">
    <source>
        <dbReference type="Proteomes" id="UP000298774"/>
    </source>
</evidence>
<feature type="compositionally biased region" description="Basic residues" evidence="1">
    <location>
        <begin position="85"/>
        <end position="94"/>
    </location>
</feature>